<comment type="caution">
    <text evidence="1">The sequence shown here is derived from an EMBL/GenBank/DDBJ whole genome shotgun (WGS) entry which is preliminary data.</text>
</comment>
<organism evidence="1 2">
    <name type="scientific">Ensete ventricosum</name>
    <name type="common">Abyssinian banana</name>
    <name type="synonym">Musa ensete</name>
    <dbReference type="NCBI Taxonomy" id="4639"/>
    <lineage>
        <taxon>Eukaryota</taxon>
        <taxon>Viridiplantae</taxon>
        <taxon>Streptophyta</taxon>
        <taxon>Embryophyta</taxon>
        <taxon>Tracheophyta</taxon>
        <taxon>Spermatophyta</taxon>
        <taxon>Magnoliopsida</taxon>
        <taxon>Liliopsida</taxon>
        <taxon>Zingiberales</taxon>
        <taxon>Musaceae</taxon>
        <taxon>Ensete</taxon>
    </lineage>
</organism>
<reference evidence="1 2" key="1">
    <citation type="journal article" date="2014" name="Agronomy (Basel)">
        <title>A Draft Genome Sequence for Ensete ventricosum, the Drought-Tolerant Tree Against Hunger.</title>
        <authorList>
            <person name="Harrison J."/>
            <person name="Moore K.A."/>
            <person name="Paszkiewicz K."/>
            <person name="Jones T."/>
            <person name="Grant M."/>
            <person name="Ambacheew D."/>
            <person name="Muzemil S."/>
            <person name="Studholme D.J."/>
        </authorList>
    </citation>
    <scope>NUCLEOTIDE SEQUENCE [LARGE SCALE GENOMIC DNA]</scope>
</reference>
<sequence length="66" mass="7146">MTTSIIAHSKAAIVASEGCGSDWRVVEEDELSSEELLVRAEVDDVDAEGYLHQKGDAAELLLRCGR</sequence>
<proteinExistence type="predicted"/>
<evidence type="ECO:0000313" key="2">
    <source>
        <dbReference type="Proteomes" id="UP000287651"/>
    </source>
</evidence>
<gene>
    <name evidence="1" type="ORF">B296_00053201</name>
</gene>
<dbReference type="Proteomes" id="UP000287651">
    <property type="component" value="Unassembled WGS sequence"/>
</dbReference>
<accession>A0A426WXM5</accession>
<evidence type="ECO:0000313" key="1">
    <source>
        <dbReference type="EMBL" id="RRT32001.1"/>
    </source>
</evidence>
<protein>
    <submittedName>
        <fullName evidence="1">Uncharacterized protein</fullName>
    </submittedName>
</protein>
<dbReference type="AlphaFoldDB" id="A0A426WXM5"/>
<dbReference type="EMBL" id="AMZH03034406">
    <property type="protein sequence ID" value="RRT32001.1"/>
    <property type="molecule type" value="Genomic_DNA"/>
</dbReference>
<name>A0A426WXM5_ENSVE</name>